<sequence>MQTPPRFFRLGPSPLAKLFFFVLLSIFIMIADHRSELLSEVRRVIGTIIYPLQQLAHTPFQLRNRLERYVSDFRLIKEIDFLRREYLTSQYKFFQLKALTAENKQLRALLGAAQQTEIEVVLAEILHTPRDPFNRKITLNKGNTSGVKEGQVVIDDLGVIGQVTQVYPWTSEVTLITDKDHSVPVQIARNALRTVISGAGRNNQLELRFLSINADVRNGDLLITSGIGGVYPAGLPVGRITHIEYDRSREFARIICAPVAGVDRHRQVLILIASPLTTFEEKTKHPDAHATQPNQQTQSHVP</sequence>
<comment type="similarity">
    <text evidence="1 5">Belongs to the MreC family.</text>
</comment>
<dbReference type="GO" id="GO:0008360">
    <property type="term" value="P:regulation of cell shape"/>
    <property type="evidence" value="ECO:0007669"/>
    <property type="project" value="UniProtKB-KW"/>
</dbReference>
<evidence type="ECO:0000256" key="7">
    <source>
        <dbReference type="SAM" id="Phobius"/>
    </source>
</evidence>
<dbReference type="InterPro" id="IPR007221">
    <property type="entry name" value="MreC"/>
</dbReference>
<protein>
    <recommendedName>
        <fullName evidence="2 5">Cell shape-determining protein MreC</fullName>
    </recommendedName>
    <alternativeName>
        <fullName evidence="4 5">Cell shape protein MreC</fullName>
    </alternativeName>
</protein>
<comment type="function">
    <text evidence="5">Involved in formation and maintenance of cell shape.</text>
</comment>
<evidence type="ECO:0000259" key="8">
    <source>
        <dbReference type="Pfam" id="PF04085"/>
    </source>
</evidence>
<evidence type="ECO:0000256" key="1">
    <source>
        <dbReference type="ARBA" id="ARBA00009369"/>
    </source>
</evidence>
<dbReference type="PANTHER" id="PTHR34138:SF1">
    <property type="entry name" value="CELL SHAPE-DETERMINING PROTEIN MREC"/>
    <property type="match status" value="1"/>
</dbReference>
<dbReference type="PIRSF" id="PIRSF038471">
    <property type="entry name" value="MreC"/>
    <property type="match status" value="1"/>
</dbReference>
<dbReference type="PANTHER" id="PTHR34138">
    <property type="entry name" value="CELL SHAPE-DETERMINING PROTEIN MREC"/>
    <property type="match status" value="1"/>
</dbReference>
<dbReference type="OrthoDB" id="9808025at2"/>
<feature type="transmembrane region" description="Helical" evidence="7">
    <location>
        <begin position="15"/>
        <end position="33"/>
    </location>
</feature>
<keyword evidence="7" id="KW-0812">Transmembrane</keyword>
<feature type="region of interest" description="Disordered" evidence="6">
    <location>
        <begin position="282"/>
        <end position="302"/>
    </location>
</feature>
<evidence type="ECO:0000256" key="6">
    <source>
        <dbReference type="SAM" id="MobiDB-lite"/>
    </source>
</evidence>
<evidence type="ECO:0000313" key="9">
    <source>
        <dbReference type="EMBL" id="SDX73229.1"/>
    </source>
</evidence>
<evidence type="ECO:0000313" key="10">
    <source>
        <dbReference type="Proteomes" id="UP000198640"/>
    </source>
</evidence>
<dbReference type="STRING" id="44576.SAMN05421881_10077"/>
<dbReference type="RefSeq" id="WP_090411909.1">
    <property type="nucleotide sequence ID" value="NZ_FNOY01000007.1"/>
</dbReference>
<feature type="compositionally biased region" description="Polar residues" evidence="6">
    <location>
        <begin position="291"/>
        <end position="302"/>
    </location>
</feature>
<dbReference type="InterPro" id="IPR042175">
    <property type="entry name" value="Cell/Rod_MreC_2"/>
</dbReference>
<organism evidence="9 10">
    <name type="scientific">Nitrosomonas halophila</name>
    <dbReference type="NCBI Taxonomy" id="44576"/>
    <lineage>
        <taxon>Bacteria</taxon>
        <taxon>Pseudomonadati</taxon>
        <taxon>Pseudomonadota</taxon>
        <taxon>Betaproteobacteria</taxon>
        <taxon>Nitrosomonadales</taxon>
        <taxon>Nitrosomonadaceae</taxon>
        <taxon>Nitrosomonas</taxon>
    </lineage>
</organism>
<keyword evidence="7" id="KW-0472">Membrane</keyword>
<reference evidence="9 10" key="1">
    <citation type="submission" date="2016-10" db="EMBL/GenBank/DDBJ databases">
        <authorList>
            <person name="de Groot N.N."/>
        </authorList>
    </citation>
    <scope>NUCLEOTIDE SEQUENCE [LARGE SCALE GENOMIC DNA]</scope>
    <source>
        <strain evidence="9 10">Nm1</strain>
    </source>
</reference>
<evidence type="ECO:0000256" key="2">
    <source>
        <dbReference type="ARBA" id="ARBA00013855"/>
    </source>
</evidence>
<dbReference type="Gene3D" id="2.40.10.340">
    <property type="entry name" value="Rod shape-determining protein MreC, domain 1"/>
    <property type="match status" value="1"/>
</dbReference>
<dbReference type="EMBL" id="FNOY01000007">
    <property type="protein sequence ID" value="SDX73229.1"/>
    <property type="molecule type" value="Genomic_DNA"/>
</dbReference>
<dbReference type="NCBIfam" id="TIGR00219">
    <property type="entry name" value="mreC"/>
    <property type="match status" value="1"/>
</dbReference>
<evidence type="ECO:0000256" key="5">
    <source>
        <dbReference type="PIRNR" id="PIRNR038471"/>
    </source>
</evidence>
<keyword evidence="3 5" id="KW-0133">Cell shape</keyword>
<dbReference type="InterPro" id="IPR055342">
    <property type="entry name" value="MreC_beta-barrel_core"/>
</dbReference>
<dbReference type="Pfam" id="PF04085">
    <property type="entry name" value="MreC"/>
    <property type="match status" value="1"/>
</dbReference>
<accession>A0A1H3E5R7</accession>
<gene>
    <name evidence="9" type="ORF">SAMN05421881_10077</name>
</gene>
<dbReference type="Gene3D" id="2.40.10.350">
    <property type="entry name" value="Rod shape-determining protein MreC, domain 2"/>
    <property type="match status" value="1"/>
</dbReference>
<proteinExistence type="inferred from homology"/>
<dbReference type="AlphaFoldDB" id="A0A1H3E5R7"/>
<keyword evidence="7" id="KW-1133">Transmembrane helix</keyword>
<dbReference type="Proteomes" id="UP000198640">
    <property type="component" value="Unassembled WGS sequence"/>
</dbReference>
<evidence type="ECO:0000256" key="4">
    <source>
        <dbReference type="ARBA" id="ARBA00032089"/>
    </source>
</evidence>
<dbReference type="InterPro" id="IPR042177">
    <property type="entry name" value="Cell/Rod_1"/>
</dbReference>
<name>A0A1H3E5R7_9PROT</name>
<evidence type="ECO:0000256" key="3">
    <source>
        <dbReference type="ARBA" id="ARBA00022960"/>
    </source>
</evidence>
<dbReference type="GO" id="GO:0005886">
    <property type="term" value="C:plasma membrane"/>
    <property type="evidence" value="ECO:0007669"/>
    <property type="project" value="TreeGrafter"/>
</dbReference>
<keyword evidence="10" id="KW-1185">Reference proteome</keyword>
<feature type="domain" description="Rod shape-determining protein MreC beta-barrel core" evidence="8">
    <location>
        <begin position="127"/>
        <end position="271"/>
    </location>
</feature>